<reference evidence="6" key="1">
    <citation type="submission" date="2016-06" db="EMBL/GenBank/DDBJ databases">
        <authorList>
            <person name="Sutton G."/>
            <person name="Brinkac L."/>
            <person name="Sanka R."/>
            <person name="Adams M."/>
            <person name="Lau E."/>
            <person name="Mehaffy C."/>
            <person name="Tameris M."/>
            <person name="Hatherill M."/>
            <person name="Hanekom W."/>
            <person name="Mahomed H."/>
            <person name="Mcshane H."/>
        </authorList>
    </citation>
    <scope>NUCLEOTIDE SEQUENCE [LARGE SCALE GENOMIC DNA]</scope>
    <source>
        <strain evidence="6">852002-51209_SCH5440388</strain>
    </source>
</reference>
<protein>
    <submittedName>
        <fullName evidence="5">Mammalian cell entry protein</fullName>
    </submittedName>
</protein>
<dbReference type="RefSeq" id="WP_064936007.1">
    <property type="nucleotide sequence ID" value="NZ_LZSO01000039.1"/>
</dbReference>
<keyword evidence="2" id="KW-1133">Transmembrane helix</keyword>
<feature type="domain" description="Mce/MlaD" evidence="3">
    <location>
        <begin position="61"/>
        <end position="131"/>
    </location>
</feature>
<evidence type="ECO:0000256" key="1">
    <source>
        <dbReference type="SAM" id="MobiDB-lite"/>
    </source>
</evidence>
<gene>
    <name evidence="5" type="ORF">A5792_29785</name>
</gene>
<accession>A0A1A0QRJ1</accession>
<name>A0A1A0QRJ1_MYCPR</name>
<sequence>MAGTPSPVERLARLTVDSIRAVSRHRVAAAVAGLVLALVIASGYVFVGSLDINPARSSFAVTVLLHESGGLLPNQDVTLRGVPVGRVTSVNFTDNGVIATAEIDGGTRIPQGSRVNVSALSPAGEQYLNFRAEQAGGPDLVDGSVITEDRTSTPVSLARLLGDADGLLAQLDPEKLRAITDELRVTQQGPQKLAALLDGGAFLLSTVGSVLPQTTSVLRNSRTVLTTLADAAPSLDITSKNLDRILRGVNTMDRGFRTLVDRGGAPLNAVDGVIADNSDTMVQLLGNLTTVAQIASARVPALNEIVNSQRGGSALGAITKVVHDGGAWVIVDIYPRYGCDYDLPRPPPFLPNYPEPFLYTYCKNPDPSVLVRGARNAPRPPDDDTAGPPPGYDPLAQTMPTPPANSLIPTPFGGAPFPIQLPPDPPDWPVPPGWPGPKPPG</sequence>
<dbReference type="AlphaFoldDB" id="A0A1A0QRJ1"/>
<keyword evidence="2" id="KW-0472">Membrane</keyword>
<keyword evidence="2" id="KW-0812">Transmembrane</keyword>
<evidence type="ECO:0000313" key="6">
    <source>
        <dbReference type="Proteomes" id="UP000093902"/>
    </source>
</evidence>
<feature type="domain" description="Mammalian cell entry C-terminal" evidence="4">
    <location>
        <begin position="140"/>
        <end position="306"/>
    </location>
</feature>
<proteinExistence type="predicted"/>
<evidence type="ECO:0000256" key="2">
    <source>
        <dbReference type="SAM" id="Phobius"/>
    </source>
</evidence>
<dbReference type="PANTHER" id="PTHR33371">
    <property type="entry name" value="INTERMEMBRANE PHOSPHOLIPID TRANSPORT SYSTEM BINDING PROTEIN MLAD-RELATED"/>
    <property type="match status" value="1"/>
</dbReference>
<evidence type="ECO:0000259" key="3">
    <source>
        <dbReference type="Pfam" id="PF02470"/>
    </source>
</evidence>
<dbReference type="EMBL" id="LZSO01000039">
    <property type="protein sequence ID" value="OBB24727.1"/>
    <property type="molecule type" value="Genomic_DNA"/>
</dbReference>
<dbReference type="Pfam" id="PF11887">
    <property type="entry name" value="Mce4_CUP1"/>
    <property type="match status" value="1"/>
</dbReference>
<dbReference type="PANTHER" id="PTHR33371:SF16">
    <property type="entry name" value="MCE-FAMILY PROTEIN MCE3F"/>
    <property type="match status" value="1"/>
</dbReference>
<feature type="compositionally biased region" description="Pro residues" evidence="1">
    <location>
        <begin position="419"/>
        <end position="441"/>
    </location>
</feature>
<comment type="caution">
    <text evidence="5">The sequence shown here is derived from an EMBL/GenBank/DDBJ whole genome shotgun (WGS) entry which is preliminary data.</text>
</comment>
<dbReference type="GO" id="GO:0005576">
    <property type="term" value="C:extracellular region"/>
    <property type="evidence" value="ECO:0007669"/>
    <property type="project" value="TreeGrafter"/>
</dbReference>
<dbReference type="Pfam" id="PF02470">
    <property type="entry name" value="MlaD"/>
    <property type="match status" value="1"/>
</dbReference>
<evidence type="ECO:0000259" key="4">
    <source>
        <dbReference type="Pfam" id="PF11887"/>
    </source>
</evidence>
<organism evidence="5 6">
    <name type="scientific">Mycolicibacterium peregrinum</name>
    <name type="common">Mycobacterium peregrinum</name>
    <dbReference type="NCBI Taxonomy" id="43304"/>
    <lineage>
        <taxon>Bacteria</taxon>
        <taxon>Bacillati</taxon>
        <taxon>Actinomycetota</taxon>
        <taxon>Actinomycetes</taxon>
        <taxon>Mycobacteriales</taxon>
        <taxon>Mycobacteriaceae</taxon>
        <taxon>Mycolicibacterium</taxon>
    </lineage>
</organism>
<feature type="region of interest" description="Disordered" evidence="1">
    <location>
        <begin position="371"/>
        <end position="441"/>
    </location>
</feature>
<dbReference type="InterPro" id="IPR005693">
    <property type="entry name" value="Mce"/>
</dbReference>
<feature type="transmembrane region" description="Helical" evidence="2">
    <location>
        <begin position="27"/>
        <end position="47"/>
    </location>
</feature>
<dbReference type="InterPro" id="IPR052336">
    <property type="entry name" value="MlaD_Phospholipid_Transporter"/>
</dbReference>
<dbReference type="Proteomes" id="UP000093902">
    <property type="component" value="Unassembled WGS sequence"/>
</dbReference>
<dbReference type="InterPro" id="IPR003399">
    <property type="entry name" value="Mce/MlaD"/>
</dbReference>
<dbReference type="NCBIfam" id="TIGR00996">
    <property type="entry name" value="Mtu_fam_mce"/>
    <property type="match status" value="1"/>
</dbReference>
<dbReference type="OrthoDB" id="4371474at2"/>
<dbReference type="InterPro" id="IPR024516">
    <property type="entry name" value="Mce_C"/>
</dbReference>
<evidence type="ECO:0000313" key="5">
    <source>
        <dbReference type="EMBL" id="OBB24727.1"/>
    </source>
</evidence>